<evidence type="ECO:0000259" key="3">
    <source>
        <dbReference type="Pfam" id="PF00487"/>
    </source>
</evidence>
<feature type="domain" description="Fatty acid desaturase" evidence="3">
    <location>
        <begin position="80"/>
        <end position="338"/>
    </location>
</feature>
<feature type="transmembrane region" description="Helical" evidence="2">
    <location>
        <begin position="54"/>
        <end position="74"/>
    </location>
</feature>
<sequence>MGDPPIGHHEAAQDRAGSTSAAPRRTSPRRVMTRDYSVLAKVVRESGLHRRRYAYYWTRLIATVAAFGLVWVGVVLVGDSWWQLALAATLAVVLAQLAFLGHDSSHRQIFRSGAWNDWTGRILANGFVGLSHAWWTAKHDAHHTAPNQEGHDPDISPGVIAFTPAVMESRRGWRRWFARRQGWFFFPLLTLEGLNLHVASVRKALGRRPVAHRTVEVPLLLTRLALNVAVVVILLPPAIAGAFLAVQLGLFGVLLGGAFAPNHKGMPIVPADADVDFLRRQVLMSRNIRGSAVVDFVMGGLNRQIEHHLFPSVPRPNLKRVQPLVREYCAALGVRYTEVGFFTSYRIVVGYLNDVEHRARDPFGCPLAAQLGR</sequence>
<dbReference type="Pfam" id="PF00487">
    <property type="entry name" value="FA_desaturase"/>
    <property type="match status" value="1"/>
</dbReference>
<evidence type="ECO:0000256" key="2">
    <source>
        <dbReference type="SAM" id="Phobius"/>
    </source>
</evidence>
<name>A0ABT0J8X5_9MICO</name>
<dbReference type="InterPro" id="IPR012171">
    <property type="entry name" value="Fatty_acid_desaturase"/>
</dbReference>
<keyword evidence="2" id="KW-1133">Transmembrane helix</keyword>
<dbReference type="Proteomes" id="UP001651050">
    <property type="component" value="Unassembled WGS sequence"/>
</dbReference>
<gene>
    <name evidence="4" type="ORF">M1843_19410</name>
</gene>
<protein>
    <submittedName>
        <fullName evidence="4">Acyl-CoA desaturase</fullName>
    </submittedName>
</protein>
<evidence type="ECO:0000313" key="4">
    <source>
        <dbReference type="EMBL" id="MCK9795919.1"/>
    </source>
</evidence>
<accession>A0ABT0J8X5</accession>
<feature type="transmembrane region" description="Helical" evidence="2">
    <location>
        <begin position="80"/>
        <end position="101"/>
    </location>
</feature>
<keyword evidence="2" id="KW-0472">Membrane</keyword>
<dbReference type="PANTHER" id="PTHR19353">
    <property type="entry name" value="FATTY ACID DESATURASE 2"/>
    <property type="match status" value="1"/>
</dbReference>
<evidence type="ECO:0000256" key="1">
    <source>
        <dbReference type="SAM" id="MobiDB-lite"/>
    </source>
</evidence>
<keyword evidence="2" id="KW-0812">Transmembrane</keyword>
<dbReference type="PANTHER" id="PTHR19353:SF19">
    <property type="entry name" value="DELTA(5) FATTY ACID DESATURASE C-RELATED"/>
    <property type="match status" value="1"/>
</dbReference>
<reference evidence="4 5" key="1">
    <citation type="submission" date="2022-02" db="EMBL/GenBank/DDBJ databases">
        <title>The car tank lid bacteriome: a reservoir of bacteria with potential in bioremediation of fuel.</title>
        <authorList>
            <person name="Vidal-Verdu A."/>
            <person name="Gomez-Martinez D."/>
            <person name="Latorre-Perez A."/>
            <person name="Pereto J."/>
            <person name="Porcar M."/>
        </authorList>
    </citation>
    <scope>NUCLEOTIDE SEQUENCE [LARGE SCALE GENOMIC DNA]</scope>
    <source>
        <strain evidence="4 5">4D.3</strain>
    </source>
</reference>
<comment type="caution">
    <text evidence="4">The sequence shown here is derived from an EMBL/GenBank/DDBJ whole genome shotgun (WGS) entry which is preliminary data.</text>
</comment>
<dbReference type="EMBL" id="JALQCY010000008">
    <property type="protein sequence ID" value="MCK9795919.1"/>
    <property type="molecule type" value="Genomic_DNA"/>
</dbReference>
<organism evidence="4 5">
    <name type="scientific">Isoptericola peretonis</name>
    <dbReference type="NCBI Taxonomy" id="2918523"/>
    <lineage>
        <taxon>Bacteria</taxon>
        <taxon>Bacillati</taxon>
        <taxon>Actinomycetota</taxon>
        <taxon>Actinomycetes</taxon>
        <taxon>Micrococcales</taxon>
        <taxon>Promicromonosporaceae</taxon>
        <taxon>Isoptericola</taxon>
    </lineage>
</organism>
<dbReference type="CDD" id="cd03506">
    <property type="entry name" value="Delta6-FADS-like"/>
    <property type="match status" value="1"/>
</dbReference>
<feature type="transmembrane region" description="Helical" evidence="2">
    <location>
        <begin position="217"/>
        <end position="235"/>
    </location>
</feature>
<evidence type="ECO:0000313" key="5">
    <source>
        <dbReference type="Proteomes" id="UP001651050"/>
    </source>
</evidence>
<proteinExistence type="predicted"/>
<feature type="region of interest" description="Disordered" evidence="1">
    <location>
        <begin position="1"/>
        <end position="28"/>
    </location>
</feature>
<feature type="compositionally biased region" description="Basic and acidic residues" evidence="1">
    <location>
        <begin position="1"/>
        <end position="13"/>
    </location>
</feature>
<dbReference type="RefSeq" id="WP_416345776.1">
    <property type="nucleotide sequence ID" value="NZ_JALQCY010000008.1"/>
</dbReference>
<keyword evidence="5" id="KW-1185">Reference proteome</keyword>
<dbReference type="InterPro" id="IPR005804">
    <property type="entry name" value="FA_desaturase_dom"/>
</dbReference>
<dbReference type="PIRSF" id="PIRSF015921">
    <property type="entry name" value="FA_sphinglp_des"/>
    <property type="match status" value="1"/>
</dbReference>